<dbReference type="Pfam" id="PF13472">
    <property type="entry name" value="Lipase_GDSL_2"/>
    <property type="match status" value="1"/>
</dbReference>
<organism evidence="5 6">
    <name type="scientific">Nocardioides immobilis</name>
    <dbReference type="NCBI Taxonomy" id="2049295"/>
    <lineage>
        <taxon>Bacteria</taxon>
        <taxon>Bacillati</taxon>
        <taxon>Actinomycetota</taxon>
        <taxon>Actinomycetes</taxon>
        <taxon>Propionibacteriales</taxon>
        <taxon>Nocardioidaceae</taxon>
        <taxon>Nocardioides</taxon>
    </lineage>
</organism>
<dbReference type="OrthoDB" id="5503950at2"/>
<evidence type="ECO:0000256" key="3">
    <source>
        <dbReference type="SAM" id="SignalP"/>
    </source>
</evidence>
<dbReference type="PANTHER" id="PTHR37981:SF1">
    <property type="entry name" value="SGNH HYDROLASE-TYPE ESTERASE DOMAIN-CONTAINING PROTEIN"/>
    <property type="match status" value="1"/>
</dbReference>
<feature type="active site" description="Nucleophile" evidence="1">
    <location>
        <position position="48"/>
    </location>
</feature>
<keyword evidence="3" id="KW-0732">Signal</keyword>
<dbReference type="RefSeq" id="WP_118921651.1">
    <property type="nucleotide sequence ID" value="NZ_QXGH01000004.1"/>
</dbReference>
<feature type="signal peptide" evidence="3">
    <location>
        <begin position="1"/>
        <end position="28"/>
    </location>
</feature>
<feature type="disulfide bond" evidence="2">
    <location>
        <begin position="144"/>
        <end position="154"/>
    </location>
</feature>
<sequence length="305" mass="31809">MKRRLVCAASATALIGATMVAVSAPAGADPSAPAVAPLYREYVAMGDSYTASTGYSSLPTTEYVPVGCAQARTDYPHQVAALLAVETFIDASCGGATIDDLTSPQNTAAGVNPPQLVRLTPTTDLVTIGIGGNDIGMVQIGIDCAIAGVTLTSCKTKYTRGGVDQVSVRIAATLNELETAVDAVHARSPHARVVLVNYLETVPDSGQSCYPLVPINPRDMAWFAAKFKEMNAMLATAAERTSAELVDTYTPTIGHNVCAAPTQRYVETLGVLTLNPIGSISAPLHPNRAGANAQSRIIHAWLARG</sequence>
<evidence type="ECO:0000256" key="2">
    <source>
        <dbReference type="PIRSR" id="PIRSR637460-2"/>
    </source>
</evidence>
<feature type="domain" description="SGNH hydrolase-type esterase" evidence="4">
    <location>
        <begin position="44"/>
        <end position="291"/>
    </location>
</feature>
<reference evidence="5 6" key="1">
    <citation type="submission" date="2018-09" db="EMBL/GenBank/DDBJ databases">
        <title>Genome sequencing of Nocardioides immobilis CCTCC AB 2017083 for comparison to Nocardioides silvaticus.</title>
        <authorList>
            <person name="Li C."/>
            <person name="Wang G."/>
        </authorList>
    </citation>
    <scope>NUCLEOTIDE SEQUENCE [LARGE SCALE GENOMIC DNA]</scope>
    <source>
        <strain evidence="5 6">CCTCC AB 2017083</strain>
    </source>
</reference>
<dbReference type="Proteomes" id="UP000283644">
    <property type="component" value="Unassembled WGS sequence"/>
</dbReference>
<feature type="chain" id="PRO_5018982004" evidence="3">
    <location>
        <begin position="29"/>
        <end position="305"/>
    </location>
</feature>
<dbReference type="AlphaFoldDB" id="A0A417Y9A2"/>
<feature type="active site" evidence="1">
    <location>
        <position position="285"/>
    </location>
</feature>
<comment type="caution">
    <text evidence="5">The sequence shown here is derived from an EMBL/GenBank/DDBJ whole genome shotgun (WGS) entry which is preliminary data.</text>
</comment>
<keyword evidence="5" id="KW-0378">Hydrolase</keyword>
<accession>A0A417Y9A2</accession>
<dbReference type="InterPro" id="IPR036514">
    <property type="entry name" value="SGNH_hydro_sf"/>
</dbReference>
<evidence type="ECO:0000313" key="5">
    <source>
        <dbReference type="EMBL" id="RHW29067.1"/>
    </source>
</evidence>
<feature type="disulfide bond" evidence="2">
    <location>
        <begin position="209"/>
        <end position="258"/>
    </location>
</feature>
<name>A0A417Y9A2_9ACTN</name>
<gene>
    <name evidence="5" type="ORF">D0Z08_00620</name>
</gene>
<dbReference type="PANTHER" id="PTHR37981">
    <property type="entry name" value="LIPASE 2"/>
    <property type="match status" value="1"/>
</dbReference>
<evidence type="ECO:0000313" key="6">
    <source>
        <dbReference type="Proteomes" id="UP000283644"/>
    </source>
</evidence>
<evidence type="ECO:0000256" key="1">
    <source>
        <dbReference type="PIRSR" id="PIRSR637460-1"/>
    </source>
</evidence>
<dbReference type="CDD" id="cd01823">
    <property type="entry name" value="SEST_like"/>
    <property type="match status" value="1"/>
</dbReference>
<dbReference type="EMBL" id="QXGH01000004">
    <property type="protein sequence ID" value="RHW29067.1"/>
    <property type="molecule type" value="Genomic_DNA"/>
</dbReference>
<dbReference type="GO" id="GO:0019433">
    <property type="term" value="P:triglyceride catabolic process"/>
    <property type="evidence" value="ECO:0007669"/>
    <property type="project" value="TreeGrafter"/>
</dbReference>
<protein>
    <submittedName>
        <fullName evidence="5">SGNH/GDSL hydrolase family protein</fullName>
    </submittedName>
</protein>
<dbReference type="InterPro" id="IPR037460">
    <property type="entry name" value="SEST-like"/>
</dbReference>
<dbReference type="InterPro" id="IPR013830">
    <property type="entry name" value="SGNH_hydro"/>
</dbReference>
<feature type="disulfide bond" evidence="2">
    <location>
        <begin position="68"/>
        <end position="93"/>
    </location>
</feature>
<evidence type="ECO:0000259" key="4">
    <source>
        <dbReference type="Pfam" id="PF13472"/>
    </source>
</evidence>
<proteinExistence type="predicted"/>
<dbReference type="GO" id="GO:0004806">
    <property type="term" value="F:triacylglycerol lipase activity"/>
    <property type="evidence" value="ECO:0007669"/>
    <property type="project" value="TreeGrafter"/>
</dbReference>
<keyword evidence="2" id="KW-1015">Disulfide bond</keyword>
<dbReference type="Gene3D" id="3.40.50.1110">
    <property type="entry name" value="SGNH hydrolase"/>
    <property type="match status" value="1"/>
</dbReference>
<dbReference type="SUPFAM" id="SSF52266">
    <property type="entry name" value="SGNH hydrolase"/>
    <property type="match status" value="1"/>
</dbReference>
<keyword evidence="6" id="KW-1185">Reference proteome</keyword>